<dbReference type="InterPro" id="IPR017911">
    <property type="entry name" value="MacB-like_ATP-bd"/>
</dbReference>
<evidence type="ECO:0000256" key="4">
    <source>
        <dbReference type="ARBA" id="ARBA00038388"/>
    </source>
</evidence>
<accession>A0A2J6WF73</accession>
<dbReference type="PROSITE" id="PS50893">
    <property type="entry name" value="ABC_TRANSPORTER_2"/>
    <property type="match status" value="1"/>
</dbReference>
<dbReference type="InterPro" id="IPR027417">
    <property type="entry name" value="P-loop_NTPase"/>
</dbReference>
<feature type="domain" description="ABC transporter" evidence="5">
    <location>
        <begin position="5"/>
        <end position="241"/>
    </location>
</feature>
<dbReference type="PANTHER" id="PTHR24220">
    <property type="entry name" value="IMPORT ATP-BINDING PROTEIN"/>
    <property type="match status" value="1"/>
</dbReference>
<sequence>MSYLIEARNLMKVYTLGEVEIPALRGVSLNVQEGELISIIGPSGSGKSTLMHILGCLDTPTSGEYLLMGVNVSKLNDYELSRIRNEKIGFVFQTFNLLPHLTVLENVLLPVQYSPNGDLRSATKRAYELLEKFGLKNRVRNRSTQLSGGEMQRVAIARALINNPKILFADEPTGNLDSKTGLEILKILKELHKEGMTEIIVTHDLNITRFTERIIKIKDGLIEGEEINRAVYEVEGDIYENS</sequence>
<name>A0A2J6WF73_9BACT</name>
<dbReference type="Proteomes" id="UP000237040">
    <property type="component" value="Unassembled WGS sequence"/>
</dbReference>
<organism evidence="6 7">
    <name type="scientific">Caldisericum exile</name>
    <dbReference type="NCBI Taxonomy" id="693075"/>
    <lineage>
        <taxon>Bacteria</taxon>
        <taxon>Pseudomonadati</taxon>
        <taxon>Caldisericota/Cryosericota group</taxon>
        <taxon>Caldisericota</taxon>
        <taxon>Caldisericia</taxon>
        <taxon>Caldisericales</taxon>
        <taxon>Caldisericaceae</taxon>
        <taxon>Caldisericum</taxon>
    </lineage>
</organism>
<keyword evidence="3 6" id="KW-0067">ATP-binding</keyword>
<comment type="similarity">
    <text evidence="4">Belongs to the ABC transporter superfamily. Macrolide exporter (TC 3.A.1.122) family.</text>
</comment>
<dbReference type="GO" id="GO:0005886">
    <property type="term" value="C:plasma membrane"/>
    <property type="evidence" value="ECO:0007669"/>
    <property type="project" value="TreeGrafter"/>
</dbReference>
<dbReference type="InterPro" id="IPR017871">
    <property type="entry name" value="ABC_transporter-like_CS"/>
</dbReference>
<dbReference type="FunFam" id="3.40.50.300:FF:000032">
    <property type="entry name" value="Export ABC transporter ATP-binding protein"/>
    <property type="match status" value="1"/>
</dbReference>
<evidence type="ECO:0000259" key="5">
    <source>
        <dbReference type="PROSITE" id="PS50893"/>
    </source>
</evidence>
<proteinExistence type="inferred from homology"/>
<keyword evidence="6" id="KW-0449">Lipoprotein</keyword>
<dbReference type="Pfam" id="PF00005">
    <property type="entry name" value="ABC_tran"/>
    <property type="match status" value="1"/>
</dbReference>
<dbReference type="AlphaFoldDB" id="A0A2J6WF73"/>
<evidence type="ECO:0000313" key="7">
    <source>
        <dbReference type="Proteomes" id="UP000237040"/>
    </source>
</evidence>
<gene>
    <name evidence="6" type="ORF">C0189_01635</name>
</gene>
<dbReference type="CDD" id="cd03255">
    <property type="entry name" value="ABC_MJ0796_LolCDE_FtsE"/>
    <property type="match status" value="1"/>
</dbReference>
<dbReference type="RefSeq" id="WP_416085302.1">
    <property type="nucleotide sequence ID" value="NZ_JBNATC010000040.1"/>
</dbReference>
<reference evidence="6 7" key="1">
    <citation type="submission" date="2018-01" db="EMBL/GenBank/DDBJ databases">
        <title>Metagenomic assembled genomes from two thermal pools in the Uzon Caldera, Kamchatka, Russia.</title>
        <authorList>
            <person name="Wilkins L."/>
            <person name="Ettinger C."/>
        </authorList>
    </citation>
    <scope>NUCLEOTIDE SEQUENCE [LARGE SCALE GENOMIC DNA]</scope>
    <source>
        <strain evidence="6">ZAV-07</strain>
    </source>
</reference>
<dbReference type="PROSITE" id="PS00211">
    <property type="entry name" value="ABC_TRANSPORTER_1"/>
    <property type="match status" value="1"/>
</dbReference>
<dbReference type="GO" id="GO:0005524">
    <property type="term" value="F:ATP binding"/>
    <property type="evidence" value="ECO:0007669"/>
    <property type="project" value="UniProtKB-KW"/>
</dbReference>
<dbReference type="GO" id="GO:0016887">
    <property type="term" value="F:ATP hydrolysis activity"/>
    <property type="evidence" value="ECO:0007669"/>
    <property type="project" value="InterPro"/>
</dbReference>
<dbReference type="Gene3D" id="3.40.50.300">
    <property type="entry name" value="P-loop containing nucleotide triphosphate hydrolases"/>
    <property type="match status" value="1"/>
</dbReference>
<dbReference type="GO" id="GO:0098796">
    <property type="term" value="C:membrane protein complex"/>
    <property type="evidence" value="ECO:0007669"/>
    <property type="project" value="UniProtKB-ARBA"/>
</dbReference>
<dbReference type="SMART" id="SM00382">
    <property type="entry name" value="AAA"/>
    <property type="match status" value="1"/>
</dbReference>
<dbReference type="GO" id="GO:0022857">
    <property type="term" value="F:transmembrane transporter activity"/>
    <property type="evidence" value="ECO:0007669"/>
    <property type="project" value="TreeGrafter"/>
</dbReference>
<comment type="caution">
    <text evidence="6">The sequence shown here is derived from an EMBL/GenBank/DDBJ whole genome shotgun (WGS) entry which is preliminary data.</text>
</comment>
<evidence type="ECO:0000313" key="6">
    <source>
        <dbReference type="EMBL" id="PMP68216.1"/>
    </source>
</evidence>
<dbReference type="PANTHER" id="PTHR24220:SF86">
    <property type="entry name" value="ABC TRANSPORTER ABCH.1"/>
    <property type="match status" value="1"/>
</dbReference>
<evidence type="ECO:0000256" key="2">
    <source>
        <dbReference type="ARBA" id="ARBA00022741"/>
    </source>
</evidence>
<dbReference type="InterPro" id="IPR003593">
    <property type="entry name" value="AAA+_ATPase"/>
</dbReference>
<protein>
    <submittedName>
        <fullName evidence="6">Lipoprotein-releasing system ATP-binding protein LolD</fullName>
    </submittedName>
</protein>
<dbReference type="InterPro" id="IPR015854">
    <property type="entry name" value="ABC_transpr_LolD-like"/>
</dbReference>
<dbReference type="EMBL" id="PNIL01000025">
    <property type="protein sequence ID" value="PMP68216.1"/>
    <property type="molecule type" value="Genomic_DNA"/>
</dbReference>
<dbReference type="InterPro" id="IPR003439">
    <property type="entry name" value="ABC_transporter-like_ATP-bd"/>
</dbReference>
<keyword evidence="2" id="KW-0547">Nucleotide-binding</keyword>
<keyword evidence="1" id="KW-0813">Transport</keyword>
<evidence type="ECO:0000256" key="1">
    <source>
        <dbReference type="ARBA" id="ARBA00022448"/>
    </source>
</evidence>
<evidence type="ECO:0000256" key="3">
    <source>
        <dbReference type="ARBA" id="ARBA00022840"/>
    </source>
</evidence>
<dbReference type="SUPFAM" id="SSF52540">
    <property type="entry name" value="P-loop containing nucleoside triphosphate hydrolases"/>
    <property type="match status" value="1"/>
</dbReference>